<feature type="region of interest" description="Disordered" evidence="1">
    <location>
        <begin position="48"/>
        <end position="67"/>
    </location>
</feature>
<feature type="compositionally biased region" description="Polar residues" evidence="1">
    <location>
        <begin position="48"/>
        <end position="61"/>
    </location>
</feature>
<feature type="compositionally biased region" description="Basic and acidic residues" evidence="1">
    <location>
        <begin position="638"/>
        <end position="648"/>
    </location>
</feature>
<dbReference type="GeneID" id="19467014"/>
<dbReference type="KEGG" id="glz:GLAREA_07963"/>
<feature type="region of interest" description="Disordered" evidence="1">
    <location>
        <begin position="303"/>
        <end position="392"/>
    </location>
</feature>
<feature type="region of interest" description="Disordered" evidence="1">
    <location>
        <begin position="618"/>
        <end position="681"/>
    </location>
</feature>
<gene>
    <name evidence="2" type="ORF">GLAREA_07963</name>
</gene>
<feature type="region of interest" description="Disordered" evidence="1">
    <location>
        <begin position="278"/>
        <end position="297"/>
    </location>
</feature>
<dbReference type="EMBL" id="KE145373">
    <property type="protein sequence ID" value="EPE24113.1"/>
    <property type="molecule type" value="Genomic_DNA"/>
</dbReference>
<keyword evidence="3" id="KW-1185">Reference proteome</keyword>
<evidence type="ECO:0000313" key="2">
    <source>
        <dbReference type="EMBL" id="EPE24113.1"/>
    </source>
</evidence>
<dbReference type="Proteomes" id="UP000016922">
    <property type="component" value="Unassembled WGS sequence"/>
</dbReference>
<feature type="compositionally biased region" description="Low complexity" evidence="1">
    <location>
        <begin position="226"/>
        <end position="243"/>
    </location>
</feature>
<feature type="compositionally biased region" description="Polar residues" evidence="1">
    <location>
        <begin position="244"/>
        <end position="255"/>
    </location>
</feature>
<protein>
    <submittedName>
        <fullName evidence="2">Uncharacterized protein</fullName>
    </submittedName>
</protein>
<reference evidence="2 3" key="1">
    <citation type="journal article" date="2013" name="BMC Genomics">
        <title>Genomics-driven discovery of the pneumocandin biosynthetic gene cluster in the fungus Glarea lozoyensis.</title>
        <authorList>
            <person name="Chen L."/>
            <person name="Yue Q."/>
            <person name="Zhang X."/>
            <person name="Xiang M."/>
            <person name="Wang C."/>
            <person name="Li S."/>
            <person name="Che Y."/>
            <person name="Ortiz-Lopez F.J."/>
            <person name="Bills G.F."/>
            <person name="Liu X."/>
            <person name="An Z."/>
        </authorList>
    </citation>
    <scope>NUCLEOTIDE SEQUENCE [LARGE SCALE GENOMIC DNA]</scope>
    <source>
        <strain evidence="3">ATCC 20868 / MF5171</strain>
    </source>
</reference>
<accession>S3DBS7</accession>
<dbReference type="AlphaFoldDB" id="S3DBS7"/>
<feature type="compositionally biased region" description="Basic and acidic residues" evidence="1">
    <location>
        <begin position="658"/>
        <end position="672"/>
    </location>
</feature>
<organism evidence="2 3">
    <name type="scientific">Glarea lozoyensis (strain ATCC 20868 / MF5171)</name>
    <dbReference type="NCBI Taxonomy" id="1116229"/>
    <lineage>
        <taxon>Eukaryota</taxon>
        <taxon>Fungi</taxon>
        <taxon>Dikarya</taxon>
        <taxon>Ascomycota</taxon>
        <taxon>Pezizomycotina</taxon>
        <taxon>Leotiomycetes</taxon>
        <taxon>Helotiales</taxon>
        <taxon>Helotiaceae</taxon>
        <taxon>Glarea</taxon>
    </lineage>
</organism>
<evidence type="ECO:0000256" key="1">
    <source>
        <dbReference type="SAM" id="MobiDB-lite"/>
    </source>
</evidence>
<feature type="region of interest" description="Disordered" evidence="1">
    <location>
        <begin position="219"/>
        <end position="256"/>
    </location>
</feature>
<feature type="compositionally biased region" description="Polar residues" evidence="1">
    <location>
        <begin position="179"/>
        <end position="196"/>
    </location>
</feature>
<evidence type="ECO:0000313" key="3">
    <source>
        <dbReference type="Proteomes" id="UP000016922"/>
    </source>
</evidence>
<dbReference type="HOGENOM" id="CLU_394851_0_0_1"/>
<feature type="compositionally biased region" description="Low complexity" evidence="1">
    <location>
        <begin position="282"/>
        <end position="296"/>
    </location>
</feature>
<proteinExistence type="predicted"/>
<feature type="compositionally biased region" description="Polar residues" evidence="1">
    <location>
        <begin position="331"/>
        <end position="372"/>
    </location>
</feature>
<feature type="compositionally biased region" description="Polar residues" evidence="1">
    <location>
        <begin position="379"/>
        <end position="392"/>
    </location>
</feature>
<name>S3DBS7_GLAL2</name>
<sequence>MVAPENDPIELLNNPTHPMYKIDPETELMWQNIMAESREETIETKNNLHTPAFQNPATTDQRPPHPGSGSMIVGNGNIQPFFVQQSQVEEQHPFSHYETVNPKFSNGENFQLSGYNRTTANGLSQVPQSMGQNGLSVELQPGYGQLPQTYQSSLITTHHGNQGIPHSQIYGGWNERGMESSQSPHPRGTALNQQQYSTRGLQSYQEPVSTMMGFNQTKIHSGMNHSIGSQGSSGSLSPTSFSSTAQRLPSLNQPISRPIFESAKRTFSDFNETSQKVATVTGGSSSPGFSRSQSSGLTQALTPLSALGTPSPGYPSNIPIQQPVARPGKNPASQILSTRSPGSVSATPGTLPSQQNSPSAAFPSQHSGSSEFSGPKASTDIQSLHSTSTLQEQVPVLDRQHILTERELESIRPGYSAGYCSLDEFVSEPREWQKKYMSAYGSRNVFRRRVKVSSQESASLETLRAQERSWNEEKEREFDQRRGWEQGRVDEFGIRKLPFAYTSQHRCEHADHNDRWHWSARILIPLIDSLTNQERRCNENETNGKEKEGQEEKVVGVAVANGSAPEMTQEVKEYLPQDIEYDSGQHDMDNDYVNGCRLGENDKAPDQIGATDAYFHQSSQNNEHDSGRDSINTGDVFGWDKDEAEHVPENAGEAEEQINERFQDNQSDRGQDNTEIDSESILIDPNVIGDDYLGSHVW</sequence>
<feature type="region of interest" description="Disordered" evidence="1">
    <location>
        <begin position="173"/>
        <end position="196"/>
    </location>
</feature>
<dbReference type="RefSeq" id="XP_008088201.1">
    <property type="nucleotide sequence ID" value="XM_008090010.1"/>
</dbReference>